<dbReference type="Proteomes" id="UP000198802">
    <property type="component" value="Unassembled WGS sequence"/>
</dbReference>
<feature type="region of interest" description="Disordered" evidence="1">
    <location>
        <begin position="116"/>
        <end position="181"/>
    </location>
</feature>
<dbReference type="AlphaFoldDB" id="A0A0S4QNV3"/>
<evidence type="ECO:0000313" key="2">
    <source>
        <dbReference type="EMBL" id="CUU57371.1"/>
    </source>
</evidence>
<feature type="compositionally biased region" description="Gly residues" evidence="1">
    <location>
        <begin position="116"/>
        <end position="125"/>
    </location>
</feature>
<dbReference type="EMBL" id="FAOZ01000012">
    <property type="protein sequence ID" value="CUU57371.1"/>
    <property type="molecule type" value="Genomic_DNA"/>
</dbReference>
<proteinExistence type="predicted"/>
<protein>
    <submittedName>
        <fullName evidence="2">Uncharacterized protein</fullName>
    </submittedName>
</protein>
<keyword evidence="3" id="KW-1185">Reference proteome</keyword>
<reference evidence="3" key="1">
    <citation type="submission" date="2015-11" db="EMBL/GenBank/DDBJ databases">
        <authorList>
            <person name="Varghese N."/>
        </authorList>
    </citation>
    <scope>NUCLEOTIDE SEQUENCE [LARGE SCALE GENOMIC DNA]</scope>
    <source>
        <strain evidence="3">DSM 45899</strain>
    </source>
</reference>
<evidence type="ECO:0000313" key="3">
    <source>
        <dbReference type="Proteomes" id="UP000198802"/>
    </source>
</evidence>
<sequence length="240" mass="24174">MMDFGPVLHLMDQSRRESIKLEKQALSAGSGRDSDRARLGFLTMEEGSLESRAKLMERATTLQAQAGSGADAGERAVGQVLKTPGAGVPGLGSESADLRAAAGLLPAVGVGPSLGIGLDGGGGRKGSPRGNEPSGPNGDQPGDPDGTSEDDGLNAVFGPTGYSQVRDPLGSQEQADDKGFDAATNAVGRQTSLPALPDEVVASLVGIVGRTLGNAGLDLPAPGRLPAVDPFNPAGTGRRV</sequence>
<gene>
    <name evidence="2" type="ORF">Ga0074812_11231</name>
</gene>
<name>A0A0S4QNV3_9ACTN</name>
<organism evidence="2 3">
    <name type="scientific">Parafrankia irregularis</name>
    <dbReference type="NCBI Taxonomy" id="795642"/>
    <lineage>
        <taxon>Bacteria</taxon>
        <taxon>Bacillati</taxon>
        <taxon>Actinomycetota</taxon>
        <taxon>Actinomycetes</taxon>
        <taxon>Frankiales</taxon>
        <taxon>Frankiaceae</taxon>
        <taxon>Parafrankia</taxon>
    </lineage>
</organism>
<feature type="compositionally biased region" description="Low complexity" evidence="1">
    <location>
        <begin position="128"/>
        <end position="145"/>
    </location>
</feature>
<accession>A0A0S4QNV3</accession>
<evidence type="ECO:0000256" key="1">
    <source>
        <dbReference type="SAM" id="MobiDB-lite"/>
    </source>
</evidence>